<feature type="compositionally biased region" description="Pro residues" evidence="1">
    <location>
        <begin position="152"/>
        <end position="167"/>
    </location>
</feature>
<dbReference type="HOGENOM" id="CLU_750403_0_0_1"/>
<feature type="compositionally biased region" description="Low complexity" evidence="1">
    <location>
        <begin position="127"/>
        <end position="142"/>
    </location>
</feature>
<evidence type="ECO:0000313" key="2">
    <source>
        <dbReference type="EMBL" id="EGO27393.1"/>
    </source>
</evidence>
<evidence type="ECO:0000256" key="1">
    <source>
        <dbReference type="SAM" id="MobiDB-lite"/>
    </source>
</evidence>
<name>F8NMJ6_SERL9</name>
<feature type="compositionally biased region" description="Acidic residues" evidence="1">
    <location>
        <begin position="32"/>
        <end position="44"/>
    </location>
</feature>
<gene>
    <name evidence="2" type="ORF">SERLADRAFT_460726</name>
</gene>
<dbReference type="KEGG" id="sla:SERLADRAFT_460726"/>
<proteinExistence type="predicted"/>
<reference evidence="2" key="1">
    <citation type="submission" date="2011-04" db="EMBL/GenBank/DDBJ databases">
        <title>Evolution of plant cell wall degrading machinery underlies the functional diversity of forest fungi.</title>
        <authorList>
            <consortium name="US DOE Joint Genome Institute (JGI-PGF)"/>
            <person name="Eastwood D.C."/>
            <person name="Floudas D."/>
            <person name="Binder M."/>
            <person name="Majcherczyk A."/>
            <person name="Schneider P."/>
            <person name="Aerts A."/>
            <person name="Asiegbu F.O."/>
            <person name="Baker S.E."/>
            <person name="Barry K."/>
            <person name="Bendiksby M."/>
            <person name="Blumentritt M."/>
            <person name="Coutinho P.M."/>
            <person name="Cullen D."/>
            <person name="Cullen D."/>
            <person name="Gathman A."/>
            <person name="Goodell B."/>
            <person name="Henrissat B."/>
            <person name="Ihrmark K."/>
            <person name="Kauserud H."/>
            <person name="Kohler A."/>
            <person name="LaButti K."/>
            <person name="Lapidus A."/>
            <person name="Lavin J.L."/>
            <person name="Lee Y.-H."/>
            <person name="Lindquist E."/>
            <person name="Lilly W."/>
            <person name="Lucas S."/>
            <person name="Morin E."/>
            <person name="Murat C."/>
            <person name="Oguiza J.A."/>
            <person name="Park J."/>
            <person name="Pisabarro A.G."/>
            <person name="Riley R."/>
            <person name="Rosling A."/>
            <person name="Salamov A."/>
            <person name="Schmidt O."/>
            <person name="Schmutz J."/>
            <person name="Skrede I."/>
            <person name="Stenlid J."/>
            <person name="Wiebenga A."/>
            <person name="Xie X."/>
            <person name="Kues U."/>
            <person name="Hibbett D.S."/>
            <person name="Hoffmeister D."/>
            <person name="Hogberg N."/>
            <person name="Martin F."/>
            <person name="Grigoriev I.V."/>
            <person name="Watkinson S.C."/>
        </authorList>
    </citation>
    <scope>NUCLEOTIDE SEQUENCE</scope>
    <source>
        <strain evidence="2">S7.9</strain>
    </source>
</reference>
<organism>
    <name type="scientific">Serpula lacrymans var. lacrymans (strain S7.9)</name>
    <name type="common">Dry rot fungus</name>
    <dbReference type="NCBI Taxonomy" id="578457"/>
    <lineage>
        <taxon>Eukaryota</taxon>
        <taxon>Fungi</taxon>
        <taxon>Dikarya</taxon>
        <taxon>Basidiomycota</taxon>
        <taxon>Agaricomycotina</taxon>
        <taxon>Agaricomycetes</taxon>
        <taxon>Agaricomycetidae</taxon>
        <taxon>Boletales</taxon>
        <taxon>Coniophorineae</taxon>
        <taxon>Serpulaceae</taxon>
        <taxon>Serpula</taxon>
    </lineage>
</organism>
<feature type="region of interest" description="Disordered" evidence="1">
    <location>
        <begin position="19"/>
        <end position="342"/>
    </location>
</feature>
<protein>
    <submittedName>
        <fullName evidence="2">Uncharacterized protein</fullName>
    </submittedName>
</protein>
<sequence length="369" mass="38022">MRHDIDALVERVRAVAMADHRPTTPGSHIDWAGDDDDSLPDLDDWGVTTASKSNAEKHEEISPILVDTLKPLPEPQLIEEAVPGKNTNESTSPGKTDGPSPLPPSPPSSLPTSSFEDDTGDILPTPKSKMSASSSDSGAVKALSDTGDGATAPPPRLPLHPSLPPKPVAAVETLKARSKPRGNHARPNLPQKPAPAATTVAEPVAEPVAAEPVVNSNDGLAQSIHAPTAAEVAQKEQQRLTEEQGLGASIHAPKGLADLNTANHSALGPTPSRVFNPSHNRSRTVGRPPSFQQPFTAPASLASGRVTRSGASSPLGPNGLTHARTHSSPPSSGPASRARPVITGDAISRLARTIGGAPRTVGVSAGAKE</sequence>
<accession>F8NMJ6</accession>
<feature type="compositionally biased region" description="Low complexity" evidence="1">
    <location>
        <begin position="327"/>
        <end position="340"/>
    </location>
</feature>
<feature type="compositionally biased region" description="Pro residues" evidence="1">
    <location>
        <begin position="100"/>
        <end position="109"/>
    </location>
</feature>
<feature type="compositionally biased region" description="Polar residues" evidence="1">
    <location>
        <begin position="85"/>
        <end position="94"/>
    </location>
</feature>
<dbReference type="AlphaFoldDB" id="F8NMJ6"/>
<feature type="compositionally biased region" description="Low complexity" evidence="1">
    <location>
        <begin position="194"/>
        <end position="214"/>
    </location>
</feature>
<dbReference type="EMBL" id="GL945431">
    <property type="protein sequence ID" value="EGO27393.1"/>
    <property type="molecule type" value="Genomic_DNA"/>
</dbReference>
<dbReference type="Proteomes" id="UP000008064">
    <property type="component" value="Unassembled WGS sequence"/>
</dbReference>
<dbReference type="GeneID" id="18818115"/>
<feature type="compositionally biased region" description="Basic and acidic residues" evidence="1">
    <location>
        <begin position="233"/>
        <end position="242"/>
    </location>
</feature>
<dbReference type="RefSeq" id="XP_007315484.1">
    <property type="nucleotide sequence ID" value="XM_007315422.1"/>
</dbReference>
<dbReference type="OrthoDB" id="3267789at2759"/>